<dbReference type="InterPro" id="IPR036291">
    <property type="entry name" value="NAD(P)-bd_dom_sf"/>
</dbReference>
<dbReference type="Pfam" id="PF01370">
    <property type="entry name" value="Epimerase"/>
    <property type="match status" value="1"/>
</dbReference>
<dbReference type="PANTHER" id="PTHR43245">
    <property type="entry name" value="BIFUNCTIONAL POLYMYXIN RESISTANCE PROTEIN ARNA"/>
    <property type="match status" value="1"/>
</dbReference>
<name>A0AB35HZD9_MICTH</name>
<dbReference type="Proteomes" id="UP001209730">
    <property type="component" value="Unassembled WGS sequence"/>
</dbReference>
<organism evidence="2 3">
    <name type="scientific">Microbulbifer thermotolerans</name>
    <dbReference type="NCBI Taxonomy" id="252514"/>
    <lineage>
        <taxon>Bacteria</taxon>
        <taxon>Pseudomonadati</taxon>
        <taxon>Pseudomonadota</taxon>
        <taxon>Gammaproteobacteria</taxon>
        <taxon>Cellvibrionales</taxon>
        <taxon>Microbulbiferaceae</taxon>
        <taxon>Microbulbifer</taxon>
    </lineage>
</organism>
<feature type="domain" description="NAD-dependent epimerase/dehydratase" evidence="1">
    <location>
        <begin position="5"/>
        <end position="218"/>
    </location>
</feature>
<proteinExistence type="predicted"/>
<dbReference type="SUPFAM" id="SSF51735">
    <property type="entry name" value="NAD(P)-binding Rossmann-fold domains"/>
    <property type="match status" value="1"/>
</dbReference>
<gene>
    <name evidence="2" type="ORF">OQJ68_08535</name>
</gene>
<dbReference type="EMBL" id="JAPHQB010000011">
    <property type="protein sequence ID" value="MCX2801828.1"/>
    <property type="molecule type" value="Genomic_DNA"/>
</dbReference>
<dbReference type="Gene3D" id="3.40.50.720">
    <property type="entry name" value="NAD(P)-binding Rossmann-like Domain"/>
    <property type="match status" value="1"/>
</dbReference>
<evidence type="ECO:0000313" key="3">
    <source>
        <dbReference type="Proteomes" id="UP001209730"/>
    </source>
</evidence>
<dbReference type="InterPro" id="IPR001509">
    <property type="entry name" value="Epimerase_deHydtase"/>
</dbReference>
<comment type="caution">
    <text evidence="2">The sequence shown here is derived from an EMBL/GenBank/DDBJ whole genome shotgun (WGS) entry which is preliminary data.</text>
</comment>
<reference evidence="2" key="1">
    <citation type="submission" date="2022-11" db="EMBL/GenBank/DDBJ databases">
        <title>Chitin-degrading and fungicidal potential of chitinolytic bacterial strains from marine environment of the Pacific Ocean regions.</title>
        <authorList>
            <person name="Pentekhina I."/>
            <person name="Nedashkovskaya O."/>
            <person name="Seitkalieva A."/>
            <person name="Podvolotskaya A."/>
            <person name="Tekutyeva L."/>
            <person name="Balabanova L."/>
        </authorList>
    </citation>
    <scope>NUCLEOTIDE SEQUENCE</scope>
    <source>
        <strain evidence="2">KMM 6838</strain>
    </source>
</reference>
<dbReference type="RefSeq" id="WP_266002537.1">
    <property type="nucleotide sequence ID" value="NZ_JAPHQA010000011.1"/>
</dbReference>
<protein>
    <submittedName>
        <fullName evidence="2">NAD-dependent epimerase/dehydratase family protein</fullName>
    </submittedName>
</protein>
<evidence type="ECO:0000313" key="2">
    <source>
        <dbReference type="EMBL" id="MCX2801828.1"/>
    </source>
</evidence>
<sequence>MTRWVVVGGTGYIGGALCRRLVSNGQLVVSVSRAPYSSVASAHMSLPLSADSDFSQVFRAGDRVVYAAGLASRTECERRPRQAYWLNSDCPLELLRCAERAGAESFTYISSVKAKRPPRGRVAGEDDGVPATDVYGHSKWLGERLLLAEPGNCRVNLIRSASVYGIDTGGRGSRGRAGRWLGLLGFIGNFAPLLPASGRRSFISLSDLVQAIVLLAEAQHCNRQVFIAAEPTFYDLAAIVSAIRGAHVRASSRLMRLLLAAARPWRRLPIARTLLELEESELYSAARLRKALRWRAEERYCHFLRSIS</sequence>
<evidence type="ECO:0000259" key="1">
    <source>
        <dbReference type="Pfam" id="PF01370"/>
    </source>
</evidence>
<dbReference type="InterPro" id="IPR050177">
    <property type="entry name" value="Lipid_A_modif_metabolic_enz"/>
</dbReference>
<accession>A0AB35HZD9</accession>
<dbReference type="AlphaFoldDB" id="A0AB35HZD9"/>